<accession>A0A520KZ48</accession>
<protein>
    <submittedName>
        <fullName evidence="3">6-phospho-3-hexuloisomerase</fullName>
    </submittedName>
</protein>
<dbReference type="Gene3D" id="3.40.50.10490">
    <property type="entry name" value="Glucose-6-phosphate isomerase like protein, domain 1"/>
    <property type="match status" value="1"/>
</dbReference>
<feature type="domain" description="SIS" evidence="2">
    <location>
        <begin position="23"/>
        <end position="163"/>
    </location>
</feature>
<dbReference type="Pfam" id="PF01380">
    <property type="entry name" value="SIS"/>
    <property type="match status" value="1"/>
</dbReference>
<comment type="caution">
    <text evidence="3">The sequence shown here is derived from an EMBL/GenBank/DDBJ whole genome shotgun (WGS) entry which is preliminary data.</text>
</comment>
<evidence type="ECO:0000313" key="3">
    <source>
        <dbReference type="EMBL" id="RZN73926.1"/>
    </source>
</evidence>
<keyword evidence="3" id="KW-0413">Isomerase</keyword>
<evidence type="ECO:0000256" key="1">
    <source>
        <dbReference type="ARBA" id="ARBA00009235"/>
    </source>
</evidence>
<evidence type="ECO:0000259" key="2">
    <source>
        <dbReference type="PROSITE" id="PS51464"/>
    </source>
</evidence>
<dbReference type="GO" id="GO:0097367">
    <property type="term" value="F:carbohydrate derivative binding"/>
    <property type="evidence" value="ECO:0007669"/>
    <property type="project" value="InterPro"/>
</dbReference>
<organism evidence="3 4">
    <name type="scientific">Candidatus Methanolliviera hydrocarbonicum</name>
    <dbReference type="NCBI Taxonomy" id="2491085"/>
    <lineage>
        <taxon>Archaea</taxon>
        <taxon>Methanobacteriati</taxon>
        <taxon>Methanobacteriota</taxon>
        <taxon>Candidatus Methanoliparia</taxon>
        <taxon>Candidatus Methanoliparales</taxon>
        <taxon>Candidatus Methanollivieraceae</taxon>
        <taxon>Candidatus Methanolliviera</taxon>
    </lineage>
</organism>
<dbReference type="PANTHER" id="PTHR43443">
    <property type="entry name" value="3-HEXULOSE-6-PHOSPHATE ISOMERASE"/>
    <property type="match status" value="1"/>
</dbReference>
<name>A0A520KZ48_9EURY</name>
<evidence type="ECO:0000313" key="4">
    <source>
        <dbReference type="Proteomes" id="UP000320766"/>
    </source>
</evidence>
<dbReference type="GO" id="GO:0016853">
    <property type="term" value="F:isomerase activity"/>
    <property type="evidence" value="ECO:0007669"/>
    <property type="project" value="UniProtKB-KW"/>
</dbReference>
<dbReference type="AlphaFoldDB" id="A0A520KZ48"/>
<dbReference type="InterPro" id="IPR001347">
    <property type="entry name" value="SIS_dom"/>
</dbReference>
<dbReference type="NCBIfam" id="TIGR03127">
    <property type="entry name" value="RuMP_HxlB"/>
    <property type="match status" value="1"/>
</dbReference>
<dbReference type="InterPro" id="IPR046348">
    <property type="entry name" value="SIS_dom_sf"/>
</dbReference>
<dbReference type="Proteomes" id="UP000320766">
    <property type="component" value="Unassembled WGS sequence"/>
</dbReference>
<proteinExistence type="inferred from homology"/>
<dbReference type="GO" id="GO:1901135">
    <property type="term" value="P:carbohydrate derivative metabolic process"/>
    <property type="evidence" value="ECO:0007669"/>
    <property type="project" value="InterPro"/>
</dbReference>
<dbReference type="CDD" id="cd05005">
    <property type="entry name" value="SIS_PHI"/>
    <property type="match status" value="1"/>
</dbReference>
<dbReference type="PROSITE" id="PS51464">
    <property type="entry name" value="SIS"/>
    <property type="match status" value="1"/>
</dbReference>
<dbReference type="PANTHER" id="PTHR43443:SF1">
    <property type="entry name" value="3-HEXULOSE-6-PHOSPHATE ISOMERASE"/>
    <property type="match status" value="1"/>
</dbReference>
<reference evidence="3 4" key="1">
    <citation type="journal article" date="2019" name="Nat. Microbiol.">
        <title>Wide diversity of methane and short-chain alkane metabolisms in uncultured archaea.</title>
        <authorList>
            <person name="Borrel G."/>
            <person name="Adam P.S."/>
            <person name="McKay L.J."/>
            <person name="Chen L.X."/>
            <person name="Sierra-Garcia I.N."/>
            <person name="Sieber C.M."/>
            <person name="Letourneur Q."/>
            <person name="Ghozlane A."/>
            <person name="Andersen G.L."/>
            <person name="Li W.J."/>
            <person name="Hallam S.J."/>
            <person name="Muyzer G."/>
            <person name="de Oliveira V.M."/>
            <person name="Inskeep W.P."/>
            <person name="Banfield J.F."/>
            <person name="Gribaldo S."/>
        </authorList>
    </citation>
    <scope>NUCLEOTIDE SEQUENCE [LARGE SCALE GENOMIC DNA]</scope>
    <source>
        <strain evidence="3">NM1b</strain>
    </source>
</reference>
<gene>
    <name evidence="3" type="primary">hxlB</name>
    <name evidence="3" type="ORF">EF807_00045</name>
</gene>
<dbReference type="EMBL" id="RXIL01000001">
    <property type="protein sequence ID" value="RZN73926.1"/>
    <property type="molecule type" value="Genomic_DNA"/>
</dbReference>
<dbReference type="SUPFAM" id="SSF53697">
    <property type="entry name" value="SIS domain"/>
    <property type="match status" value="1"/>
</dbReference>
<comment type="similarity">
    <text evidence="1">Belongs to the SIS family. PHI subfamily.</text>
</comment>
<sequence>MKVIVEQIGDTIDLIDQEQAENLVNAIRDAARIYLLGAGRSGFVAKGFAMRLMHLGFTTCVVGETTTPAISDKDLLITISSSGEKKSLLEIVKMARDVGVKIASITSNPNSSLGKISDLVMVIPKVPNGEEYGSLVPLGTFFEDTTLIFTDAIISELMTILNKGEKDLKKRHTVLE</sequence>
<dbReference type="InterPro" id="IPR017552">
    <property type="entry name" value="PHI/rmpB"/>
</dbReference>